<comment type="caution">
    <text evidence="1">The sequence shown here is derived from an EMBL/GenBank/DDBJ whole genome shotgun (WGS) entry which is preliminary data.</text>
</comment>
<dbReference type="EMBL" id="VTOW01000003">
    <property type="protein sequence ID" value="NKE72089.1"/>
    <property type="molecule type" value="Genomic_DNA"/>
</dbReference>
<evidence type="ECO:0000313" key="2">
    <source>
        <dbReference type="Proteomes" id="UP000534783"/>
    </source>
</evidence>
<reference evidence="1 2" key="1">
    <citation type="journal article" date="2020" name="Nature">
        <title>Bacterial chemolithoautotrophy via manganese oxidation.</title>
        <authorList>
            <person name="Yu H."/>
            <person name="Leadbetter J.R."/>
        </authorList>
    </citation>
    <scope>NUCLEOTIDE SEQUENCE [LARGE SCALE GENOMIC DNA]</scope>
    <source>
        <strain evidence="1 2">Mn-1</strain>
    </source>
</reference>
<accession>A0A7X6DRN0</accession>
<dbReference type="RefSeq" id="WP_168061439.1">
    <property type="nucleotide sequence ID" value="NZ_VTOW01000003.1"/>
</dbReference>
<protein>
    <submittedName>
        <fullName evidence="1">Uncharacterized protein</fullName>
    </submittedName>
</protein>
<gene>
    <name evidence="1" type="ORF">MNODULE_15170</name>
</gene>
<sequence>MENDLIKERVQQALDCVQGLDEPYRGIAFQVILKELFREGIAPELKRVQRPDLPPKSFPPINEFFSAVHPKAYTDAVITIAYHLLHGEKVQSFTIQDIAESLSKCRAEKPKNLSDVLAGCARNGWLAEGNQKQRGMKSWYLTSTGEKYFQSKLNPAGMGG</sequence>
<organism evidence="1 2">
    <name type="scientific">Candidatus Manganitrophus noduliformans</name>
    <dbReference type="NCBI Taxonomy" id="2606439"/>
    <lineage>
        <taxon>Bacteria</taxon>
        <taxon>Pseudomonadati</taxon>
        <taxon>Nitrospirota</taxon>
        <taxon>Nitrospiria</taxon>
        <taxon>Candidatus Troglogloeales</taxon>
        <taxon>Candidatus Manganitrophaceae</taxon>
        <taxon>Candidatus Manganitrophus</taxon>
    </lineage>
</organism>
<keyword evidence="2" id="KW-1185">Reference proteome</keyword>
<dbReference type="Proteomes" id="UP000534783">
    <property type="component" value="Unassembled WGS sequence"/>
</dbReference>
<dbReference type="AlphaFoldDB" id="A0A7X6DRN0"/>
<evidence type="ECO:0000313" key="1">
    <source>
        <dbReference type="EMBL" id="NKE72089.1"/>
    </source>
</evidence>
<name>A0A7X6DRN0_9BACT</name>
<proteinExistence type="predicted"/>